<evidence type="ECO:0000313" key="5">
    <source>
        <dbReference type="EMBL" id="KAH7049370.1"/>
    </source>
</evidence>
<organism evidence="5 6">
    <name type="scientific">Macrophomina phaseolina</name>
    <dbReference type="NCBI Taxonomy" id="35725"/>
    <lineage>
        <taxon>Eukaryota</taxon>
        <taxon>Fungi</taxon>
        <taxon>Dikarya</taxon>
        <taxon>Ascomycota</taxon>
        <taxon>Pezizomycotina</taxon>
        <taxon>Dothideomycetes</taxon>
        <taxon>Dothideomycetes incertae sedis</taxon>
        <taxon>Botryosphaeriales</taxon>
        <taxon>Botryosphaeriaceae</taxon>
        <taxon>Macrophomina</taxon>
    </lineage>
</organism>
<keyword evidence="4" id="KW-0560">Oxidoreductase</keyword>
<evidence type="ECO:0000256" key="4">
    <source>
        <dbReference type="ARBA" id="ARBA00023002"/>
    </source>
</evidence>
<accession>A0ABQ8GCI6</accession>
<proteinExistence type="inferred from homology"/>
<name>A0ABQ8GCI6_9PEZI</name>
<evidence type="ECO:0000256" key="1">
    <source>
        <dbReference type="ARBA" id="ARBA00005107"/>
    </source>
</evidence>
<protein>
    <recommendedName>
        <fullName evidence="7">NmrA-like protein</fullName>
    </recommendedName>
</protein>
<dbReference type="Proteomes" id="UP000774617">
    <property type="component" value="Unassembled WGS sequence"/>
</dbReference>
<dbReference type="Gene3D" id="3.40.50.720">
    <property type="entry name" value="NAD(P)-binding Rossmann-like Domain"/>
    <property type="match status" value="1"/>
</dbReference>
<dbReference type="InterPro" id="IPR036291">
    <property type="entry name" value="NAD(P)-bd_dom_sf"/>
</dbReference>
<dbReference type="PANTHER" id="PTHR43162:SF1">
    <property type="entry name" value="PRESTALK A DIFFERENTIATION PROTEIN A"/>
    <property type="match status" value="1"/>
</dbReference>
<reference evidence="5 6" key="1">
    <citation type="journal article" date="2021" name="Nat. Commun.">
        <title>Genetic determinants of endophytism in the Arabidopsis root mycobiome.</title>
        <authorList>
            <person name="Mesny F."/>
            <person name="Miyauchi S."/>
            <person name="Thiergart T."/>
            <person name="Pickel B."/>
            <person name="Atanasova L."/>
            <person name="Karlsson M."/>
            <person name="Huettel B."/>
            <person name="Barry K.W."/>
            <person name="Haridas S."/>
            <person name="Chen C."/>
            <person name="Bauer D."/>
            <person name="Andreopoulos W."/>
            <person name="Pangilinan J."/>
            <person name="LaButti K."/>
            <person name="Riley R."/>
            <person name="Lipzen A."/>
            <person name="Clum A."/>
            <person name="Drula E."/>
            <person name="Henrissat B."/>
            <person name="Kohler A."/>
            <person name="Grigoriev I.V."/>
            <person name="Martin F.M."/>
            <person name="Hacquard S."/>
        </authorList>
    </citation>
    <scope>NUCLEOTIDE SEQUENCE [LARGE SCALE GENOMIC DNA]</scope>
    <source>
        <strain evidence="5 6">MPI-SDFR-AT-0080</strain>
    </source>
</reference>
<dbReference type="InterPro" id="IPR051604">
    <property type="entry name" value="Ergot_Alk_Oxidoreductase"/>
</dbReference>
<gene>
    <name evidence="5" type="ORF">B0J12DRAFT_754574</name>
</gene>
<comment type="pathway">
    <text evidence="1">Alkaloid biosynthesis; ergot alkaloid biosynthesis.</text>
</comment>
<dbReference type="InterPro" id="IPR019901">
    <property type="entry name" value="Ergot_alkaloid_biosynthesis"/>
</dbReference>
<comment type="caution">
    <text evidence="5">The sequence shown here is derived from an EMBL/GenBank/DDBJ whole genome shotgun (WGS) entry which is preliminary data.</text>
</comment>
<evidence type="ECO:0000256" key="3">
    <source>
        <dbReference type="ARBA" id="ARBA00022589"/>
    </source>
</evidence>
<dbReference type="Gene3D" id="3.90.25.10">
    <property type="entry name" value="UDP-galactose 4-epimerase, domain 1"/>
    <property type="match status" value="1"/>
</dbReference>
<dbReference type="PANTHER" id="PTHR43162">
    <property type="match status" value="1"/>
</dbReference>
<evidence type="ECO:0000256" key="2">
    <source>
        <dbReference type="ARBA" id="ARBA00005372"/>
    </source>
</evidence>
<comment type="similarity">
    <text evidence="2">Belongs to the fgaFS/easG family.</text>
</comment>
<dbReference type="NCBIfam" id="TIGR03649">
    <property type="entry name" value="ergot_EASG"/>
    <property type="match status" value="1"/>
</dbReference>
<sequence>MASFLTGGTGKTSRHLATFLQDAKLPFVIGSRRGAAAAPSGLEAVKFDWLDESTFKNPFEHKFPHGEKITAVYLVAPEAEEGVVFMNKFIDYSIKEHGVKRFVLLGGSTIQPGGWYVGKVWQHILDVGVDYAVLRPSWFMENLSESWGLEQVKNGQLYTACGNGKIPFISAEDIAAVAFHTLTDEKPHNTSYRILGPELLTYDDVAEKLSNVLGRKIVNLKPSGDDRKKAMTDAGVPQQFADVVVQLELMAARGEEALEGNDVKEVTGRPPISFDEFARKNKSVWE</sequence>
<evidence type="ECO:0008006" key="7">
    <source>
        <dbReference type="Google" id="ProtNLM"/>
    </source>
</evidence>
<dbReference type="EMBL" id="JAGTJR010000014">
    <property type="protein sequence ID" value="KAH7049370.1"/>
    <property type="molecule type" value="Genomic_DNA"/>
</dbReference>
<keyword evidence="3" id="KW-0017">Alkaloid metabolism</keyword>
<keyword evidence="6" id="KW-1185">Reference proteome</keyword>
<evidence type="ECO:0000313" key="6">
    <source>
        <dbReference type="Proteomes" id="UP000774617"/>
    </source>
</evidence>
<dbReference type="SUPFAM" id="SSF51735">
    <property type="entry name" value="NAD(P)-binding Rossmann-fold domains"/>
    <property type="match status" value="1"/>
</dbReference>